<dbReference type="EMBL" id="LAZR01002246">
    <property type="protein sequence ID" value="KKN32516.1"/>
    <property type="molecule type" value="Genomic_DNA"/>
</dbReference>
<proteinExistence type="predicted"/>
<evidence type="ECO:0000313" key="1">
    <source>
        <dbReference type="EMBL" id="KKN32516.1"/>
    </source>
</evidence>
<reference evidence="1" key="1">
    <citation type="journal article" date="2015" name="Nature">
        <title>Complex archaea that bridge the gap between prokaryotes and eukaryotes.</title>
        <authorList>
            <person name="Spang A."/>
            <person name="Saw J.H."/>
            <person name="Jorgensen S.L."/>
            <person name="Zaremba-Niedzwiedzka K."/>
            <person name="Martijn J."/>
            <person name="Lind A.E."/>
            <person name="van Eijk R."/>
            <person name="Schleper C."/>
            <person name="Guy L."/>
            <person name="Ettema T.J."/>
        </authorList>
    </citation>
    <scope>NUCLEOTIDE SEQUENCE</scope>
</reference>
<comment type="caution">
    <text evidence="1">The sequence shown here is derived from an EMBL/GenBank/DDBJ whole genome shotgun (WGS) entry which is preliminary data.</text>
</comment>
<dbReference type="AlphaFoldDB" id="A0A0F9S601"/>
<accession>A0A0F9S601</accession>
<protein>
    <submittedName>
        <fullName evidence="1">Uncharacterized protein</fullName>
    </submittedName>
</protein>
<name>A0A0F9S601_9ZZZZ</name>
<organism evidence="1">
    <name type="scientific">marine sediment metagenome</name>
    <dbReference type="NCBI Taxonomy" id="412755"/>
    <lineage>
        <taxon>unclassified sequences</taxon>
        <taxon>metagenomes</taxon>
        <taxon>ecological metagenomes</taxon>
    </lineage>
</organism>
<gene>
    <name evidence="1" type="ORF">LCGC14_0812810</name>
</gene>
<sequence>MEKPKDVHPVQTVDHKGGRLSTLVTMRAYEVYSHVYGPQESMVTGHCRGGFSTGELIAFLYARSYPKEEWRDRTDEALRGMEHL</sequence>